<dbReference type="Gene3D" id="1.10.10.60">
    <property type="entry name" value="Homeodomain-like"/>
    <property type="match status" value="1"/>
</dbReference>
<keyword evidence="2" id="KW-1185">Reference proteome</keyword>
<dbReference type="RefSeq" id="WP_318757182.1">
    <property type="nucleotide sequence ID" value="NZ_JAWUZT010000005.1"/>
</dbReference>
<name>A0ABU4J266_9BACI</name>
<comment type="caution">
    <text evidence="1">The sequence shown here is derived from an EMBL/GenBank/DDBJ whole genome shotgun (WGS) entry which is preliminary data.</text>
</comment>
<dbReference type="EMBL" id="JAWUZT010000005">
    <property type="protein sequence ID" value="MDW8515086.1"/>
    <property type="molecule type" value="Genomic_DNA"/>
</dbReference>
<reference evidence="2" key="1">
    <citation type="submission" date="2023-07" db="EMBL/GenBank/DDBJ databases">
        <title>Draft genomic sequences of Priestia flexa CCM isolated from the soil of an abandoned mine contaminated by free cyanide in the high Andean zone of Tacna, Peru.</title>
        <authorList>
            <person name="Caceda Quiroz C.J."/>
            <person name="Maraza Chooque G.J."/>
            <person name="Fora Quispe G.L."/>
            <person name="Carpio Mamani M."/>
        </authorList>
    </citation>
    <scope>NUCLEOTIDE SEQUENCE [LARGE SCALE GENOMIC DNA]</scope>
    <source>
        <strain evidence="2">CCM</strain>
    </source>
</reference>
<evidence type="ECO:0000313" key="2">
    <source>
        <dbReference type="Proteomes" id="UP001284771"/>
    </source>
</evidence>
<evidence type="ECO:0000313" key="1">
    <source>
        <dbReference type="EMBL" id="MDW8515086.1"/>
    </source>
</evidence>
<accession>A0ABU4J266</accession>
<gene>
    <name evidence="1" type="ORF">RIB56_02995</name>
</gene>
<dbReference type="Proteomes" id="UP001284771">
    <property type="component" value="Unassembled WGS sequence"/>
</dbReference>
<proteinExistence type="predicted"/>
<organism evidence="1 2">
    <name type="scientific">Priestia flexa</name>
    <dbReference type="NCBI Taxonomy" id="86664"/>
    <lineage>
        <taxon>Bacteria</taxon>
        <taxon>Bacillati</taxon>
        <taxon>Bacillota</taxon>
        <taxon>Bacilli</taxon>
        <taxon>Bacillales</taxon>
        <taxon>Bacillaceae</taxon>
        <taxon>Priestia</taxon>
    </lineage>
</organism>
<sequence>MTTVVGIEDAVITRIEQKYLNKRKHFNGIKGVENKGKVYYALDDCDSHGISLDWYEEDVEEVDRLYTNGLTVKQIAKHFKRNIDDVAILIIDRAIKGKIQPKERLT</sequence>
<protein>
    <submittedName>
        <fullName evidence="1">Uncharacterized protein</fullName>
    </submittedName>
</protein>